<dbReference type="EMBL" id="QEWE01000024">
    <property type="protein sequence ID" value="REJ26661.1"/>
    <property type="molecule type" value="Genomic_DNA"/>
</dbReference>
<dbReference type="InterPro" id="IPR016152">
    <property type="entry name" value="PTrfase/Anion_transptr"/>
</dbReference>
<protein>
    <recommendedName>
        <fullName evidence="1">PTS EIIA type-2 domain-containing protein</fullName>
    </recommendedName>
</protein>
<dbReference type="Gene3D" id="3.40.930.10">
    <property type="entry name" value="Mannitol-specific EII, Chain A"/>
    <property type="match status" value="1"/>
</dbReference>
<proteinExistence type="predicted"/>
<dbReference type="PANTHER" id="PTHR47738:SF3">
    <property type="entry name" value="PHOSPHOTRANSFERASE SYSTEM MANNITOL_FRUCTOSE-SPECIFIC IIA DOMAIN CONTAINING PROTEIN"/>
    <property type="match status" value="1"/>
</dbReference>
<sequence length="160" mass="18015">MATEIKIFKEAIHTHLNVNDKAELISILAKPLLEKKYVTAEFAEKVLEREEKFPTGLPLKKIGVAIPHTDPKYVLKNAISIGVLKKPLPFKVMASPEQSVNVGIIFLLALNDSEKHLEILQKLISLIQNEKALFQILNGSKDEIFHFIDRQLKGGESSYD</sequence>
<evidence type="ECO:0000259" key="1">
    <source>
        <dbReference type="PROSITE" id="PS51094"/>
    </source>
</evidence>
<dbReference type="AlphaFoldDB" id="A0A3E0K179"/>
<dbReference type="Pfam" id="PF00359">
    <property type="entry name" value="PTS_EIIA_2"/>
    <property type="match status" value="1"/>
</dbReference>
<feature type="domain" description="PTS EIIA type-2" evidence="1">
    <location>
        <begin position="5"/>
        <end position="151"/>
    </location>
</feature>
<comment type="caution">
    <text evidence="2">The sequence shown here is derived from an EMBL/GenBank/DDBJ whole genome shotgun (WGS) entry which is preliminary data.</text>
</comment>
<evidence type="ECO:0000313" key="2">
    <source>
        <dbReference type="EMBL" id="REJ26661.1"/>
    </source>
</evidence>
<organism evidence="2">
    <name type="scientific">Caldibacillus debilis</name>
    <dbReference type="NCBI Taxonomy" id="301148"/>
    <lineage>
        <taxon>Bacteria</taxon>
        <taxon>Bacillati</taxon>
        <taxon>Bacillota</taxon>
        <taxon>Bacilli</taxon>
        <taxon>Bacillales</taxon>
        <taxon>Bacillaceae</taxon>
        <taxon>Caldibacillus</taxon>
    </lineage>
</organism>
<dbReference type="CDD" id="cd00211">
    <property type="entry name" value="PTS_IIA_fru"/>
    <property type="match status" value="1"/>
</dbReference>
<name>A0A3E0K179_9BACI</name>
<accession>A0A3E0K179</accession>
<dbReference type="Proteomes" id="UP000257014">
    <property type="component" value="Unassembled WGS sequence"/>
</dbReference>
<dbReference type="SUPFAM" id="SSF55804">
    <property type="entry name" value="Phoshotransferase/anion transport protein"/>
    <property type="match status" value="1"/>
</dbReference>
<gene>
    <name evidence="2" type="ORF">C6P37_13195</name>
</gene>
<dbReference type="RefSeq" id="WP_276644226.1">
    <property type="nucleotide sequence ID" value="NZ_LZRR01000224.1"/>
</dbReference>
<dbReference type="PROSITE" id="PS51094">
    <property type="entry name" value="PTS_EIIA_TYPE_2"/>
    <property type="match status" value="1"/>
</dbReference>
<dbReference type="PANTHER" id="PTHR47738">
    <property type="entry name" value="PTS SYSTEM FRUCTOSE-LIKE EIIA COMPONENT-RELATED"/>
    <property type="match status" value="1"/>
</dbReference>
<dbReference type="InterPro" id="IPR002178">
    <property type="entry name" value="PTS_EIIA_type-2_dom"/>
</dbReference>
<reference evidence="2" key="1">
    <citation type="submission" date="2018-03" db="EMBL/GenBank/DDBJ databases">
        <authorList>
            <person name="Keele B.F."/>
        </authorList>
    </citation>
    <scope>NUCLEOTIDE SEQUENCE [LARGE SCALE GENOMIC DNA]</scope>
    <source>
        <strain evidence="2">ZCTH4_d</strain>
    </source>
</reference>
<dbReference type="InterPro" id="IPR051541">
    <property type="entry name" value="PTS_SugarTrans_NitroReg"/>
</dbReference>